<dbReference type="Pfam" id="PF08849">
    <property type="entry name" value="BrxA"/>
    <property type="match status" value="1"/>
</dbReference>
<dbReference type="RefSeq" id="WP_107802979.1">
    <property type="nucleotide sequence ID" value="NZ_QAOI01000008.1"/>
</dbReference>
<evidence type="ECO:0000313" key="2">
    <source>
        <dbReference type="Proteomes" id="UP000244128"/>
    </source>
</evidence>
<dbReference type="EMBL" id="QAOI01000008">
    <property type="protein sequence ID" value="PTQ77402.1"/>
    <property type="molecule type" value="Genomic_DNA"/>
</dbReference>
<dbReference type="InterPro" id="IPR014948">
    <property type="entry name" value="BrxA"/>
</dbReference>
<gene>
    <name evidence="1" type="ORF">C8R26_10848</name>
</gene>
<organism evidence="1 2">
    <name type="scientific">Nitrosomonas oligotropha</name>
    <dbReference type="NCBI Taxonomy" id="42354"/>
    <lineage>
        <taxon>Bacteria</taxon>
        <taxon>Pseudomonadati</taxon>
        <taxon>Pseudomonadota</taxon>
        <taxon>Betaproteobacteria</taxon>
        <taxon>Nitrosomonadales</taxon>
        <taxon>Nitrosomonadaceae</taxon>
        <taxon>Nitrosomonas</taxon>
    </lineage>
</organism>
<sequence>MKRLNNTKDFGVYNTAINVIGGLKDCSVIFKAIDSHFSQSDSLKELVNQRNEFNLRTEKSRTRIEREVRKAYLQFKSEEHQALVQGIFTDRVPLQDKELVLVWQFALNNKLFREISSRVFAKTYFSGRASISKDDITAYLKEFLRKNESLGISWSENTINTLSTKYLNLMSKLGFLSPGRVKSFKHIRPSSEAQVLFLYFAQLLSPSASNILTNELLPISFIPSEDVQSRFKKLSLKGFFNMNFNGVALNIELTHSYKGICDALYD</sequence>
<protein>
    <submittedName>
        <fullName evidence="1">Putative inner membrane protein DUF1819</fullName>
    </submittedName>
</protein>
<name>A0A2T5I0P0_9PROT</name>
<dbReference type="InterPro" id="IPR023137">
    <property type="entry name" value="BrxA_sf"/>
</dbReference>
<dbReference type="AlphaFoldDB" id="A0A2T5I0P0"/>
<evidence type="ECO:0000313" key="1">
    <source>
        <dbReference type="EMBL" id="PTQ77402.1"/>
    </source>
</evidence>
<dbReference type="Proteomes" id="UP000244128">
    <property type="component" value="Unassembled WGS sequence"/>
</dbReference>
<reference evidence="1 2" key="1">
    <citation type="submission" date="2018-04" db="EMBL/GenBank/DDBJ databases">
        <title>Active sludge and wastewater microbial communities from Klosterneuburg, Austria.</title>
        <authorList>
            <person name="Wagner M."/>
        </authorList>
    </citation>
    <scope>NUCLEOTIDE SEQUENCE [LARGE SCALE GENOMIC DNA]</scope>
    <source>
        <strain evidence="1 2">Nm49</strain>
    </source>
</reference>
<comment type="caution">
    <text evidence="1">The sequence shown here is derived from an EMBL/GenBank/DDBJ whole genome shotgun (WGS) entry which is preliminary data.</text>
</comment>
<accession>A0A2T5I0P0</accession>
<proteinExistence type="predicted"/>
<dbReference type="Gene3D" id="1.10.3540.10">
    <property type="entry name" value="uncharacterized protein from magnetospirillum magneticum domain"/>
    <property type="match status" value="1"/>
</dbReference>